<dbReference type="AlphaFoldDB" id="A0A6C1DSM8"/>
<dbReference type="Gene3D" id="1.10.8.10">
    <property type="entry name" value="DNA helicase RuvA subunit, C-terminal domain"/>
    <property type="match status" value="1"/>
</dbReference>
<gene>
    <name evidence="12" type="primary">EGD2_1</name>
    <name evidence="12" type="ORF">GRS66_002343</name>
</gene>
<dbReference type="PIRSF" id="PIRSF015901">
    <property type="entry name" value="NAC_alpha"/>
    <property type="match status" value="1"/>
</dbReference>
<comment type="subunit">
    <text evidence="8">Part of the nascent polypeptide-associated complex (NAC), consisting of EGD2 and either EGD1 or BTT1. NAC associates with ribosomes via EGD1 or BTT1, and with the CCR4-NOT complex.</text>
</comment>
<dbReference type="SMART" id="SM01407">
    <property type="entry name" value="NAC"/>
    <property type="match status" value="1"/>
</dbReference>
<keyword evidence="13" id="KW-1185">Reference proteome</keyword>
<organism evidence="12 13">
    <name type="scientific">Saccharomyces pastorianus</name>
    <name type="common">Lager yeast</name>
    <name type="synonym">Saccharomyces cerevisiae x Saccharomyces eubayanus</name>
    <dbReference type="NCBI Taxonomy" id="27292"/>
    <lineage>
        <taxon>Eukaryota</taxon>
        <taxon>Fungi</taxon>
        <taxon>Dikarya</taxon>
        <taxon>Ascomycota</taxon>
        <taxon>Saccharomycotina</taxon>
        <taxon>Saccharomycetes</taxon>
        <taxon>Saccharomycetales</taxon>
        <taxon>Saccharomycetaceae</taxon>
        <taxon>Saccharomyces</taxon>
    </lineage>
</organism>
<accession>A0A6C1DSM8</accession>
<evidence type="ECO:0000256" key="9">
    <source>
        <dbReference type="ARBA" id="ARBA00077513"/>
    </source>
</evidence>
<dbReference type="InterPro" id="IPR009060">
    <property type="entry name" value="UBA-like_sf"/>
</dbReference>
<comment type="function">
    <text evidence="6">Component of the nascent polypeptide-associated complex (NAC), a dynamic component of the ribosomal exit tunnel, protecting the emerging polypeptides from interaction with other cytoplasmic proteins to ensure appropriate nascent protein targeting. The NAC complex also promotes mitochondrial protein import by enhancing productive ribosome interactions with the outer mitochondrial membrane and blocks the inappropriate interaction of ribosomes translating non-secretory nascent polypeptides with translocation sites in the membrane of the endoplasmic reticulum. EGD2 may also be involved in transcription regulation.</text>
</comment>
<evidence type="ECO:0000256" key="7">
    <source>
        <dbReference type="ARBA" id="ARBA00030300"/>
    </source>
</evidence>
<sequence>MSAIPENANVTVLNKNEKKARELIGKLGLKQIPGIIRVTFRKKDNQIYAIEKPEVFRSAGGNYVVFGEAKVDNFTQKLAAAQQQAQASGIMPSNEDVATKSPEDIQADMQAAAEGSVNAAAEEDDEEGEVDAGDLNKDDIELVVQQTNVSKNQAIKALKAHNGDLVNAIMSLSK</sequence>
<comment type="subcellular location">
    <subcellularLocation>
        <location evidence="1">Cytoplasm</location>
    </subcellularLocation>
</comment>
<dbReference type="Pfam" id="PF01849">
    <property type="entry name" value="NAC"/>
    <property type="match status" value="1"/>
</dbReference>
<keyword evidence="5" id="KW-0653">Protein transport</keyword>
<dbReference type="PROSITE" id="PS51151">
    <property type="entry name" value="NAC_AB"/>
    <property type="match status" value="1"/>
</dbReference>
<reference evidence="12 13" key="1">
    <citation type="journal article" date="2019" name="BMC Genomics">
        <title>Chromosome level assembly and comparative genome analysis confirm lager-brewing yeasts originated from a single hybridization.</title>
        <authorList>
            <person name="Salazar A.N."/>
            <person name="Gorter de Vries A.R."/>
            <person name="van den Broek M."/>
            <person name="Brouwers N."/>
            <person name="de la Torre Cortes P."/>
            <person name="Kuijpers N.G.A."/>
            <person name="Daran J.G."/>
            <person name="Abeel T."/>
        </authorList>
    </citation>
    <scope>NUCLEOTIDE SEQUENCE [LARGE SCALE GENOMIC DNA]</scope>
    <source>
        <strain evidence="12 13">CBS 1483</strain>
    </source>
</reference>
<dbReference type="SUPFAM" id="SSF46934">
    <property type="entry name" value="UBA-like"/>
    <property type="match status" value="1"/>
</dbReference>
<feature type="compositionally biased region" description="Low complexity" evidence="10">
    <location>
        <begin position="111"/>
        <end position="120"/>
    </location>
</feature>
<evidence type="ECO:0000256" key="5">
    <source>
        <dbReference type="ARBA" id="ARBA00022927"/>
    </source>
</evidence>
<dbReference type="OrthoDB" id="3169036at2759"/>
<dbReference type="InterPro" id="IPR044034">
    <property type="entry name" value="NAC-like_UBA"/>
</dbReference>
<feature type="domain" description="NAC-A/B" evidence="11">
    <location>
        <begin position="14"/>
        <end position="78"/>
    </location>
</feature>
<evidence type="ECO:0000256" key="2">
    <source>
        <dbReference type="ARBA" id="ARBA00009882"/>
    </source>
</evidence>
<evidence type="ECO:0000313" key="13">
    <source>
        <dbReference type="Proteomes" id="UP000501346"/>
    </source>
</evidence>
<dbReference type="FunFam" id="2.20.70.30:FF:000002">
    <property type="entry name" value="Nascent polypeptide-associated complex (NAC), alpha subunit"/>
    <property type="match status" value="1"/>
</dbReference>
<feature type="compositionally biased region" description="Acidic residues" evidence="10">
    <location>
        <begin position="121"/>
        <end position="132"/>
    </location>
</feature>
<dbReference type="PANTHER" id="PTHR21713">
    <property type="entry name" value="NASCENT POLYPEPTIDE ASSOCIATED COMPLEX ALPHA SUBUNIT-RELATED"/>
    <property type="match status" value="1"/>
</dbReference>
<dbReference type="InterPro" id="IPR002715">
    <property type="entry name" value="Nas_poly-pep-assoc_cplx_dom"/>
</dbReference>
<dbReference type="CDD" id="cd14278">
    <property type="entry name" value="UBA_NAC_like"/>
    <property type="match status" value="1"/>
</dbReference>
<dbReference type="SMR" id="A0A6C1DSM8"/>
<dbReference type="EMBL" id="CP048989">
    <property type="protein sequence ID" value="QID80038.1"/>
    <property type="molecule type" value="Genomic_DNA"/>
</dbReference>
<dbReference type="GO" id="GO:0005854">
    <property type="term" value="C:nascent polypeptide-associated complex"/>
    <property type="evidence" value="ECO:0007669"/>
    <property type="project" value="InterPro"/>
</dbReference>
<protein>
    <recommendedName>
        <fullName evidence="3">Nascent polypeptide-associated complex subunit alpha</fullName>
    </recommendedName>
    <alternativeName>
        <fullName evidence="7">Alpha-NAC</fullName>
    </alternativeName>
    <alternativeName>
        <fullName evidence="9">GAL4 DNA-binding enhancer protein 2</fullName>
    </alternativeName>
</protein>
<dbReference type="Gene3D" id="2.20.70.30">
    <property type="entry name" value="Nascent polypeptide-associated complex domain"/>
    <property type="match status" value="1"/>
</dbReference>
<evidence type="ECO:0000256" key="4">
    <source>
        <dbReference type="ARBA" id="ARBA00022448"/>
    </source>
</evidence>
<keyword evidence="4" id="KW-0813">Transport</keyword>
<dbReference type="Proteomes" id="UP000501346">
    <property type="component" value="Chromosome ScVIII"/>
</dbReference>
<evidence type="ECO:0000256" key="6">
    <source>
        <dbReference type="ARBA" id="ARBA00025035"/>
    </source>
</evidence>
<dbReference type="InterPro" id="IPR016641">
    <property type="entry name" value="EGD2/NACA0like"/>
</dbReference>
<dbReference type="CDD" id="cd22054">
    <property type="entry name" value="NAC_NACA"/>
    <property type="match status" value="1"/>
</dbReference>
<dbReference type="GO" id="GO:0015031">
    <property type="term" value="P:protein transport"/>
    <property type="evidence" value="ECO:0007669"/>
    <property type="project" value="UniProtKB-KW"/>
</dbReference>
<comment type="similarity">
    <text evidence="2">Belongs to the NAC-alpha family.</text>
</comment>
<evidence type="ECO:0000256" key="10">
    <source>
        <dbReference type="SAM" id="MobiDB-lite"/>
    </source>
</evidence>
<dbReference type="InterPro" id="IPR038187">
    <property type="entry name" value="NAC_A/B_dom_sf"/>
</dbReference>
<evidence type="ECO:0000256" key="8">
    <source>
        <dbReference type="ARBA" id="ARBA00062960"/>
    </source>
</evidence>
<evidence type="ECO:0000256" key="3">
    <source>
        <dbReference type="ARBA" id="ARBA00014437"/>
    </source>
</evidence>
<evidence type="ECO:0000256" key="1">
    <source>
        <dbReference type="ARBA" id="ARBA00004496"/>
    </source>
</evidence>
<evidence type="ECO:0000313" key="12">
    <source>
        <dbReference type="EMBL" id="QID80038.1"/>
    </source>
</evidence>
<dbReference type="Pfam" id="PF19026">
    <property type="entry name" value="UBA_HYPK"/>
    <property type="match status" value="1"/>
</dbReference>
<proteinExistence type="inferred from homology"/>
<name>A0A6C1DSM8_SACPS</name>
<feature type="region of interest" description="Disordered" evidence="10">
    <location>
        <begin position="85"/>
        <end position="137"/>
    </location>
</feature>
<evidence type="ECO:0000259" key="11">
    <source>
        <dbReference type="PROSITE" id="PS51151"/>
    </source>
</evidence>